<feature type="compositionally biased region" description="Acidic residues" evidence="1">
    <location>
        <begin position="168"/>
        <end position="177"/>
    </location>
</feature>
<reference evidence="2" key="1">
    <citation type="submission" date="2022-04" db="EMBL/GenBank/DDBJ databases">
        <title>Carnegiea gigantea Genome sequencing and assembly v2.</title>
        <authorList>
            <person name="Copetti D."/>
            <person name="Sanderson M.J."/>
            <person name="Burquez A."/>
            <person name="Wojciechowski M.F."/>
        </authorList>
    </citation>
    <scope>NUCLEOTIDE SEQUENCE</scope>
    <source>
        <strain evidence="2">SGP5-SGP5p</strain>
        <tissue evidence="2">Aerial part</tissue>
    </source>
</reference>
<evidence type="ECO:0000313" key="3">
    <source>
        <dbReference type="Proteomes" id="UP001153076"/>
    </source>
</evidence>
<gene>
    <name evidence="2" type="ORF">Cgig2_018964</name>
</gene>
<accession>A0A9Q1QBA2</accession>
<proteinExistence type="predicted"/>
<sequence length="177" mass="20034">MGERDLMEDPERQRKSLNLVAEWAKSSNMVKIPPQLSDLTFMTCMEDRADPSPTQSLALPSHVEETKGSSITKLWYTRKGKLGHSPAYKLLCQVKTFEYYASFGLRHMTLRINQVQYPSAPKQVVPESSLEEDSDGCKSKRKMVCSSMARQASQMLEETNPLEGGTGQEEEMDFTVF</sequence>
<name>A0A9Q1QBA2_9CARY</name>
<dbReference type="AlphaFoldDB" id="A0A9Q1QBA2"/>
<organism evidence="2 3">
    <name type="scientific">Carnegiea gigantea</name>
    <dbReference type="NCBI Taxonomy" id="171969"/>
    <lineage>
        <taxon>Eukaryota</taxon>
        <taxon>Viridiplantae</taxon>
        <taxon>Streptophyta</taxon>
        <taxon>Embryophyta</taxon>
        <taxon>Tracheophyta</taxon>
        <taxon>Spermatophyta</taxon>
        <taxon>Magnoliopsida</taxon>
        <taxon>eudicotyledons</taxon>
        <taxon>Gunneridae</taxon>
        <taxon>Pentapetalae</taxon>
        <taxon>Caryophyllales</taxon>
        <taxon>Cactineae</taxon>
        <taxon>Cactaceae</taxon>
        <taxon>Cactoideae</taxon>
        <taxon>Echinocereeae</taxon>
        <taxon>Carnegiea</taxon>
    </lineage>
</organism>
<feature type="region of interest" description="Disordered" evidence="1">
    <location>
        <begin position="154"/>
        <end position="177"/>
    </location>
</feature>
<comment type="caution">
    <text evidence="2">The sequence shown here is derived from an EMBL/GenBank/DDBJ whole genome shotgun (WGS) entry which is preliminary data.</text>
</comment>
<keyword evidence="3" id="KW-1185">Reference proteome</keyword>
<evidence type="ECO:0000256" key="1">
    <source>
        <dbReference type="SAM" id="MobiDB-lite"/>
    </source>
</evidence>
<evidence type="ECO:0000313" key="2">
    <source>
        <dbReference type="EMBL" id="KAJ8435136.1"/>
    </source>
</evidence>
<dbReference type="Proteomes" id="UP001153076">
    <property type="component" value="Unassembled WGS sequence"/>
</dbReference>
<protein>
    <submittedName>
        <fullName evidence="2">Uncharacterized protein</fullName>
    </submittedName>
</protein>
<dbReference type="EMBL" id="JAKOGI010000430">
    <property type="protein sequence ID" value="KAJ8435136.1"/>
    <property type="molecule type" value="Genomic_DNA"/>
</dbReference>